<dbReference type="EMBL" id="CABFNS010000718">
    <property type="protein sequence ID" value="VUC24313.1"/>
    <property type="molecule type" value="Genomic_DNA"/>
</dbReference>
<name>A0ABY6U065_BIOOC</name>
<dbReference type="Proteomes" id="UP000766486">
    <property type="component" value="Unassembled WGS sequence"/>
</dbReference>
<comment type="caution">
    <text evidence="2">The sequence shown here is derived from an EMBL/GenBank/DDBJ whole genome shotgun (WGS) entry which is preliminary data.</text>
</comment>
<evidence type="ECO:0000313" key="2">
    <source>
        <dbReference type="EMBL" id="VUC24313.1"/>
    </source>
</evidence>
<evidence type="ECO:0000313" key="3">
    <source>
        <dbReference type="Proteomes" id="UP000766486"/>
    </source>
</evidence>
<feature type="compositionally biased region" description="Polar residues" evidence="1">
    <location>
        <begin position="162"/>
        <end position="172"/>
    </location>
</feature>
<protein>
    <submittedName>
        <fullName evidence="2">Uncharacterized protein</fullName>
    </submittedName>
</protein>
<gene>
    <name evidence="2" type="ORF">CLO192961_LOCUS138406</name>
</gene>
<feature type="region of interest" description="Disordered" evidence="1">
    <location>
        <begin position="191"/>
        <end position="250"/>
    </location>
</feature>
<reference evidence="2 3" key="1">
    <citation type="submission" date="2019-06" db="EMBL/GenBank/DDBJ databases">
        <authorList>
            <person name="Broberg M."/>
        </authorList>
    </citation>
    <scope>NUCLEOTIDE SEQUENCE [LARGE SCALE GENOMIC DNA]</scope>
</reference>
<organism evidence="2 3">
    <name type="scientific">Bionectria ochroleuca</name>
    <name type="common">Gliocladium roseum</name>
    <dbReference type="NCBI Taxonomy" id="29856"/>
    <lineage>
        <taxon>Eukaryota</taxon>
        <taxon>Fungi</taxon>
        <taxon>Dikarya</taxon>
        <taxon>Ascomycota</taxon>
        <taxon>Pezizomycotina</taxon>
        <taxon>Sordariomycetes</taxon>
        <taxon>Hypocreomycetidae</taxon>
        <taxon>Hypocreales</taxon>
        <taxon>Bionectriaceae</taxon>
        <taxon>Clonostachys</taxon>
    </lineage>
</organism>
<keyword evidence="3" id="KW-1185">Reference proteome</keyword>
<feature type="region of interest" description="Disordered" evidence="1">
    <location>
        <begin position="137"/>
        <end position="173"/>
    </location>
</feature>
<evidence type="ECO:0000256" key="1">
    <source>
        <dbReference type="SAM" id="MobiDB-lite"/>
    </source>
</evidence>
<accession>A0ABY6U065</accession>
<sequence length="250" mass="28616">MRHPLYKKTGLIHKENSAAHEEIKQIIEMSLAIGEQTRDLAERAIALEELSRGISRAINGGTEADHQEVQEAMESKKCEHRLQDLYSLEAESSFRLFDRYTQRLRNVFGDRPQYRQFREENVPVLCRGREIASPILGSHLHQGSSYHSAGDTKLRHSDERPVNSQDADNATSSKRDQFLWRWWPASRRKKPLDPPKPVLPSENQARETRPPAAAKPGLRYIKIGGEERSPYNPSTKAGRRVKVREVYSGP</sequence>
<feature type="compositionally biased region" description="Basic and acidic residues" evidence="1">
    <location>
        <begin position="150"/>
        <end position="161"/>
    </location>
</feature>
<proteinExistence type="predicted"/>